<name>A0A2P2N9L0_RHIMU</name>
<accession>A0A2P2N9L0</accession>
<reference evidence="1" key="1">
    <citation type="submission" date="2018-02" db="EMBL/GenBank/DDBJ databases">
        <title>Rhizophora mucronata_Transcriptome.</title>
        <authorList>
            <person name="Meera S.P."/>
            <person name="Sreeshan A."/>
            <person name="Augustine A."/>
        </authorList>
    </citation>
    <scope>NUCLEOTIDE SEQUENCE</scope>
    <source>
        <tissue evidence="1">Leaf</tissue>
    </source>
</reference>
<dbReference type="EMBL" id="GGEC01058606">
    <property type="protein sequence ID" value="MBX39090.1"/>
    <property type="molecule type" value="Transcribed_RNA"/>
</dbReference>
<protein>
    <submittedName>
        <fullName evidence="1">Uncharacterized protein</fullName>
    </submittedName>
</protein>
<sequence>MSQCFQSSLIAKVKIPPSWPEDPVWSKQDQYYRMEGDCDSHFAAQVPWHWPMNPKSQTGQTESIITL</sequence>
<dbReference type="AlphaFoldDB" id="A0A2P2N9L0"/>
<evidence type="ECO:0000313" key="1">
    <source>
        <dbReference type="EMBL" id="MBX39090.1"/>
    </source>
</evidence>
<proteinExistence type="predicted"/>
<organism evidence="1">
    <name type="scientific">Rhizophora mucronata</name>
    <name type="common">Asiatic mangrove</name>
    <dbReference type="NCBI Taxonomy" id="61149"/>
    <lineage>
        <taxon>Eukaryota</taxon>
        <taxon>Viridiplantae</taxon>
        <taxon>Streptophyta</taxon>
        <taxon>Embryophyta</taxon>
        <taxon>Tracheophyta</taxon>
        <taxon>Spermatophyta</taxon>
        <taxon>Magnoliopsida</taxon>
        <taxon>eudicotyledons</taxon>
        <taxon>Gunneridae</taxon>
        <taxon>Pentapetalae</taxon>
        <taxon>rosids</taxon>
        <taxon>fabids</taxon>
        <taxon>Malpighiales</taxon>
        <taxon>Rhizophoraceae</taxon>
        <taxon>Rhizophora</taxon>
    </lineage>
</organism>